<comment type="caution">
    <text evidence="2">The sequence shown here is derived from an EMBL/GenBank/DDBJ whole genome shotgun (WGS) entry which is preliminary data.</text>
</comment>
<evidence type="ECO:0000259" key="1">
    <source>
        <dbReference type="PROSITE" id="PS50995"/>
    </source>
</evidence>
<gene>
    <name evidence="2" type="ORF">D4Q52_02440</name>
</gene>
<dbReference type="InterPro" id="IPR000835">
    <property type="entry name" value="HTH_MarR-typ"/>
</dbReference>
<dbReference type="Proteomes" id="UP000285523">
    <property type="component" value="Unassembled WGS sequence"/>
</dbReference>
<dbReference type="EMBL" id="QYYD01000002">
    <property type="protein sequence ID" value="RJF77787.1"/>
    <property type="molecule type" value="Genomic_DNA"/>
</dbReference>
<dbReference type="SMART" id="SM00347">
    <property type="entry name" value="HTH_MARR"/>
    <property type="match status" value="1"/>
</dbReference>
<accession>A0A418VNL0</accession>
<dbReference type="GO" id="GO:0003700">
    <property type="term" value="F:DNA-binding transcription factor activity"/>
    <property type="evidence" value="ECO:0007669"/>
    <property type="project" value="InterPro"/>
</dbReference>
<organism evidence="2 3">
    <name type="scientific">Rhodopseudomonas palustris</name>
    <dbReference type="NCBI Taxonomy" id="1076"/>
    <lineage>
        <taxon>Bacteria</taxon>
        <taxon>Pseudomonadati</taxon>
        <taxon>Pseudomonadota</taxon>
        <taxon>Alphaproteobacteria</taxon>
        <taxon>Hyphomicrobiales</taxon>
        <taxon>Nitrobacteraceae</taxon>
        <taxon>Rhodopseudomonas</taxon>
    </lineage>
</organism>
<feature type="domain" description="HTH marR-type" evidence="1">
    <location>
        <begin position="23"/>
        <end position="155"/>
    </location>
</feature>
<dbReference type="GO" id="GO:0006950">
    <property type="term" value="P:response to stress"/>
    <property type="evidence" value="ECO:0007669"/>
    <property type="project" value="TreeGrafter"/>
</dbReference>
<dbReference type="InterPro" id="IPR039422">
    <property type="entry name" value="MarR/SlyA-like"/>
</dbReference>
<dbReference type="PANTHER" id="PTHR33164">
    <property type="entry name" value="TRANSCRIPTIONAL REGULATOR, MARR FAMILY"/>
    <property type="match status" value="1"/>
</dbReference>
<sequence length="167" mass="18639">MPATAKPTKAHVSAVETETIPFERALPVGLLRGREAVMRHMRPILRAHGTTEQQWRVLRALNDVQPMDKTTLTNHAALLMPSLLRILKDLKQAGLIRLVRSQTNRRLTGVILTARGADYVEVVTTALAQKSVQLKQVIGEATVEQLLDLLRTVELRLSTIPSDERAR</sequence>
<dbReference type="OrthoDB" id="8588347at2"/>
<evidence type="ECO:0000313" key="3">
    <source>
        <dbReference type="Proteomes" id="UP000285523"/>
    </source>
</evidence>
<dbReference type="InterPro" id="IPR036388">
    <property type="entry name" value="WH-like_DNA-bd_sf"/>
</dbReference>
<dbReference type="AlphaFoldDB" id="A0A418VNL0"/>
<reference evidence="2 3" key="1">
    <citation type="submission" date="2018-09" db="EMBL/GenBank/DDBJ databases">
        <title>Draft genome sequence of Rhodopseudomonas palustris 2.1.18.</title>
        <authorList>
            <person name="Robertson S.L."/>
            <person name="Meyer T.E."/>
            <person name="Kyndt J.A."/>
        </authorList>
    </citation>
    <scope>NUCLEOTIDE SEQUENCE [LARGE SCALE GENOMIC DNA]</scope>
    <source>
        <strain evidence="2 3">2.1.18</strain>
    </source>
</reference>
<proteinExistence type="predicted"/>
<dbReference type="InterPro" id="IPR036390">
    <property type="entry name" value="WH_DNA-bd_sf"/>
</dbReference>
<name>A0A418VNL0_RHOPL</name>
<dbReference type="Gene3D" id="1.10.10.10">
    <property type="entry name" value="Winged helix-like DNA-binding domain superfamily/Winged helix DNA-binding domain"/>
    <property type="match status" value="1"/>
</dbReference>
<dbReference type="RefSeq" id="WP_119854955.1">
    <property type="nucleotide sequence ID" value="NZ_QYYD01000002.1"/>
</dbReference>
<evidence type="ECO:0000313" key="2">
    <source>
        <dbReference type="EMBL" id="RJF77787.1"/>
    </source>
</evidence>
<protein>
    <recommendedName>
        <fullName evidence="1">HTH marR-type domain-containing protein</fullName>
    </recommendedName>
</protein>
<dbReference type="SUPFAM" id="SSF46785">
    <property type="entry name" value="Winged helix' DNA-binding domain"/>
    <property type="match status" value="1"/>
</dbReference>
<dbReference type="PROSITE" id="PS50995">
    <property type="entry name" value="HTH_MARR_2"/>
    <property type="match status" value="1"/>
</dbReference>
<dbReference type="Pfam" id="PF12802">
    <property type="entry name" value="MarR_2"/>
    <property type="match status" value="1"/>
</dbReference>
<dbReference type="PANTHER" id="PTHR33164:SF13">
    <property type="entry name" value="4-HYDROXYPHENYLACETATE CATABOLISM PROTEIN"/>
    <property type="match status" value="1"/>
</dbReference>